<dbReference type="EMBL" id="RIBZ01000098">
    <property type="protein sequence ID" value="RNG32906.1"/>
    <property type="molecule type" value="Genomic_DNA"/>
</dbReference>
<evidence type="ECO:0000313" key="2">
    <source>
        <dbReference type="EMBL" id="RNG32906.1"/>
    </source>
</evidence>
<reference evidence="2 3" key="1">
    <citation type="submission" date="2018-11" db="EMBL/GenBank/DDBJ databases">
        <title>The Potential of Streptomyces as Biocontrol Agents against the Tomato grey mould, Botrytis cinerea (Gray mold) Frontiers in Microbiology.</title>
        <authorList>
            <person name="Li D."/>
        </authorList>
    </citation>
    <scope>NUCLEOTIDE SEQUENCE [LARGE SCALE GENOMIC DNA]</scope>
    <source>
        <strain evidence="2 3">NEAU-LD23</strain>
    </source>
</reference>
<dbReference type="AlphaFoldDB" id="A0A3M8WSF9"/>
<evidence type="ECO:0000313" key="3">
    <source>
        <dbReference type="Proteomes" id="UP000275401"/>
    </source>
</evidence>
<sequence>MKSLVGGDSGGGFRPGNDAAVIPTPPQSPRSLGLRAPDDAPKVTLLSAAPVRRHQVLGGQLNEYHNLPPRMPHHPQETPSSAA</sequence>
<protein>
    <submittedName>
        <fullName evidence="2">Uncharacterized protein</fullName>
    </submittedName>
</protein>
<evidence type="ECO:0000256" key="1">
    <source>
        <dbReference type="SAM" id="MobiDB-lite"/>
    </source>
</evidence>
<accession>A0A3M8WSF9</accession>
<organism evidence="2 3">
    <name type="scientific">Streptomyces botrytidirepellens</name>
    <dbReference type="NCBI Taxonomy" id="2486417"/>
    <lineage>
        <taxon>Bacteria</taxon>
        <taxon>Bacillati</taxon>
        <taxon>Actinomycetota</taxon>
        <taxon>Actinomycetes</taxon>
        <taxon>Kitasatosporales</taxon>
        <taxon>Streptomycetaceae</taxon>
        <taxon>Streptomyces</taxon>
    </lineage>
</organism>
<feature type="region of interest" description="Disordered" evidence="1">
    <location>
        <begin position="62"/>
        <end position="83"/>
    </location>
</feature>
<gene>
    <name evidence="2" type="ORF">EEJ42_07610</name>
</gene>
<comment type="caution">
    <text evidence="2">The sequence shown here is derived from an EMBL/GenBank/DDBJ whole genome shotgun (WGS) entry which is preliminary data.</text>
</comment>
<name>A0A3M8WSF9_9ACTN</name>
<feature type="region of interest" description="Disordered" evidence="1">
    <location>
        <begin position="1"/>
        <end position="35"/>
    </location>
</feature>
<dbReference type="Proteomes" id="UP000275401">
    <property type="component" value="Unassembled WGS sequence"/>
</dbReference>
<keyword evidence="3" id="KW-1185">Reference proteome</keyword>
<proteinExistence type="predicted"/>